<gene>
    <name evidence="1" type="ORF">CK820_G0050111</name>
</gene>
<feature type="non-terminal residue" evidence="1">
    <location>
        <position position="91"/>
    </location>
</feature>
<accession>A0A2J8J7F9</accession>
<proteinExistence type="predicted"/>
<comment type="caution">
    <text evidence="1">The sequence shown here is derived from an EMBL/GenBank/DDBJ whole genome shotgun (WGS) entry which is preliminary data.</text>
</comment>
<dbReference type="AlphaFoldDB" id="A0A2J8J7F9"/>
<reference evidence="1 2" key="1">
    <citation type="submission" date="2017-12" db="EMBL/GenBank/DDBJ databases">
        <title>High-resolution comparative analysis of great ape genomes.</title>
        <authorList>
            <person name="Pollen A."/>
            <person name="Hastie A."/>
            <person name="Hormozdiari F."/>
            <person name="Dougherty M."/>
            <person name="Liu R."/>
            <person name="Chaisson M."/>
            <person name="Hoppe E."/>
            <person name="Hill C."/>
            <person name="Pang A."/>
            <person name="Hillier L."/>
            <person name="Baker C."/>
            <person name="Armstrong J."/>
            <person name="Shendure J."/>
            <person name="Paten B."/>
            <person name="Wilson R."/>
            <person name="Chao H."/>
            <person name="Schneider V."/>
            <person name="Ventura M."/>
            <person name="Kronenberg Z."/>
            <person name="Murali S."/>
            <person name="Gordon D."/>
            <person name="Cantsilieris S."/>
            <person name="Munson K."/>
            <person name="Nelson B."/>
            <person name="Raja A."/>
            <person name="Underwood J."/>
            <person name="Diekhans M."/>
            <person name="Fiddes I."/>
            <person name="Haussler D."/>
            <person name="Eichler E."/>
        </authorList>
    </citation>
    <scope>NUCLEOTIDE SEQUENCE [LARGE SCALE GENOMIC DNA]</scope>
    <source>
        <strain evidence="1">Yerkes chimp pedigree #C0471</strain>
    </source>
</reference>
<evidence type="ECO:0000313" key="1">
    <source>
        <dbReference type="EMBL" id="PNI18716.1"/>
    </source>
</evidence>
<sequence length="91" mass="10526">MVAKPPVMSFHFAQDLWPEQNIKDSFQKVTLRRYGKCEYENLQLRKGCKHVDECTGHKGGHNTVNQCLTATPSKIFQCNKYVKVFDKFSNS</sequence>
<name>A0A2J8J7F9_PANTR</name>
<protein>
    <submittedName>
        <fullName evidence="1">ZNF107 isoform 6</fullName>
    </submittedName>
</protein>
<dbReference type="Proteomes" id="UP000236370">
    <property type="component" value="Unassembled WGS sequence"/>
</dbReference>
<dbReference type="EMBL" id="NBAG03000507">
    <property type="protein sequence ID" value="PNI18716.1"/>
    <property type="molecule type" value="Genomic_DNA"/>
</dbReference>
<organism evidence="1 2">
    <name type="scientific">Pan troglodytes</name>
    <name type="common">Chimpanzee</name>
    <dbReference type="NCBI Taxonomy" id="9598"/>
    <lineage>
        <taxon>Eukaryota</taxon>
        <taxon>Metazoa</taxon>
        <taxon>Chordata</taxon>
        <taxon>Craniata</taxon>
        <taxon>Vertebrata</taxon>
        <taxon>Euteleostomi</taxon>
        <taxon>Mammalia</taxon>
        <taxon>Eutheria</taxon>
        <taxon>Euarchontoglires</taxon>
        <taxon>Primates</taxon>
        <taxon>Haplorrhini</taxon>
        <taxon>Catarrhini</taxon>
        <taxon>Hominidae</taxon>
        <taxon>Pan</taxon>
    </lineage>
</organism>
<evidence type="ECO:0000313" key="2">
    <source>
        <dbReference type="Proteomes" id="UP000236370"/>
    </source>
</evidence>